<dbReference type="InterPro" id="IPR001841">
    <property type="entry name" value="Znf_RING"/>
</dbReference>
<evidence type="ECO:0000256" key="3">
    <source>
        <dbReference type="PROSITE-ProRule" id="PRU00024"/>
    </source>
</evidence>
<evidence type="ECO:0000259" key="6">
    <source>
        <dbReference type="PROSITE" id="PS50119"/>
    </source>
</evidence>
<evidence type="ECO:0000256" key="4">
    <source>
        <dbReference type="SAM" id="Coils"/>
    </source>
</evidence>
<evidence type="ECO:0000259" key="5">
    <source>
        <dbReference type="PROSITE" id="PS50089"/>
    </source>
</evidence>
<dbReference type="EMBL" id="KB096900">
    <property type="protein sequence ID" value="ESO00630.1"/>
    <property type="molecule type" value="Genomic_DNA"/>
</dbReference>
<evidence type="ECO:0000256" key="1">
    <source>
        <dbReference type="ARBA" id="ARBA00022771"/>
    </source>
</evidence>
<dbReference type="HOGENOM" id="CLU_776787_0_0_1"/>
<dbReference type="AlphaFoldDB" id="T1F9F1"/>
<dbReference type="CTD" id="20205450"/>
<dbReference type="SMART" id="SM00336">
    <property type="entry name" value="BBOX"/>
    <property type="match status" value="2"/>
</dbReference>
<dbReference type="SUPFAM" id="SSF57845">
    <property type="entry name" value="B-box zinc-binding domain"/>
    <property type="match status" value="1"/>
</dbReference>
<dbReference type="RefSeq" id="XP_009021267.1">
    <property type="nucleotide sequence ID" value="XM_009023019.1"/>
</dbReference>
<keyword evidence="9" id="KW-1185">Reference proteome</keyword>
<proteinExistence type="predicted"/>
<dbReference type="Gene3D" id="4.10.830.40">
    <property type="match status" value="1"/>
</dbReference>
<dbReference type="InterPro" id="IPR047153">
    <property type="entry name" value="TRIM45/56/19-like"/>
</dbReference>
<feature type="domain" description="B box-type" evidence="6">
    <location>
        <begin position="141"/>
        <end position="180"/>
    </location>
</feature>
<dbReference type="Gene3D" id="3.30.160.60">
    <property type="entry name" value="Classic Zinc Finger"/>
    <property type="match status" value="1"/>
</dbReference>
<dbReference type="EMBL" id="AMQM01005371">
    <property type="status" value="NOT_ANNOTATED_CDS"/>
    <property type="molecule type" value="Genomic_DNA"/>
</dbReference>
<dbReference type="InterPro" id="IPR000315">
    <property type="entry name" value="Znf_B-box"/>
</dbReference>
<dbReference type="GeneID" id="20205450"/>
<dbReference type="InParanoid" id="T1F9F1"/>
<accession>T1F9F1</accession>
<dbReference type="PANTHER" id="PTHR25462:SF305">
    <property type="entry name" value="RING-TYPE DOMAIN-CONTAINING PROTEIN"/>
    <property type="match status" value="1"/>
</dbReference>
<organism evidence="8 9">
    <name type="scientific">Helobdella robusta</name>
    <name type="common">Californian leech</name>
    <dbReference type="NCBI Taxonomy" id="6412"/>
    <lineage>
        <taxon>Eukaryota</taxon>
        <taxon>Metazoa</taxon>
        <taxon>Spiralia</taxon>
        <taxon>Lophotrochozoa</taxon>
        <taxon>Annelida</taxon>
        <taxon>Clitellata</taxon>
        <taxon>Hirudinea</taxon>
        <taxon>Rhynchobdellida</taxon>
        <taxon>Glossiphoniidae</taxon>
        <taxon>Helobdella</taxon>
    </lineage>
</organism>
<dbReference type="GO" id="GO:0008270">
    <property type="term" value="F:zinc ion binding"/>
    <property type="evidence" value="ECO:0007669"/>
    <property type="project" value="UniProtKB-KW"/>
</dbReference>
<dbReference type="PROSITE" id="PS50089">
    <property type="entry name" value="ZF_RING_2"/>
    <property type="match status" value="1"/>
</dbReference>
<sequence>MVDPIICINCQQLKITILLPCEHSHCLSCLEKKYPKMNIIKCTICRQLHIRPQNINSLANDEVITMLGRIKKRNDAEMSNKKYCETCEDVERAAEKYCTHCRQHLCLSCLQLHNKFKSFQTHEVVDINVNSSSYSEAINKIDYEKCPTHDLNIDIYCQNCNQFICSKCIYQHERHKFKEISSKIEKDKKKIESTIAELQKRLAIYEEKLQKFNIYTNKDKILSKIHCRANALKFEIDKYIQDLTGRIESCCDDFVNKVRKYEQLISIEKDIIESRICSLEETLCNLNVQTITLEKYDFHVPECKKFEISFPKFELQKPTTSLYFSKFESASKSSFLKRIGADELVGSLHIKRYNCVY</sequence>
<evidence type="ECO:0008006" key="10">
    <source>
        <dbReference type="Google" id="ProtNLM"/>
    </source>
</evidence>
<dbReference type="OrthoDB" id="6104655at2759"/>
<feature type="domain" description="RING-type" evidence="5">
    <location>
        <begin position="7"/>
        <end position="46"/>
    </location>
</feature>
<dbReference type="PANTHER" id="PTHR25462">
    <property type="entry name" value="BONUS, ISOFORM C-RELATED"/>
    <property type="match status" value="1"/>
</dbReference>
<keyword evidence="1 3" id="KW-0479">Metal-binding</keyword>
<evidence type="ECO:0000313" key="7">
    <source>
        <dbReference type="EMBL" id="ESO00630.1"/>
    </source>
</evidence>
<protein>
    <recommendedName>
        <fullName evidence="10">B box-type domain-containing protein</fullName>
    </recommendedName>
</protein>
<dbReference type="Pfam" id="PF00643">
    <property type="entry name" value="zf-B_box"/>
    <property type="match status" value="1"/>
</dbReference>
<keyword evidence="4" id="KW-0175">Coiled coil</keyword>
<gene>
    <name evidence="8" type="primary">20205450</name>
    <name evidence="7" type="ORF">HELRODRAFT_175607</name>
</gene>
<feature type="domain" description="B box-type" evidence="6">
    <location>
        <begin position="79"/>
        <end position="127"/>
    </location>
</feature>
<evidence type="ECO:0000313" key="8">
    <source>
        <dbReference type="EnsemblMetazoa" id="HelroP175607"/>
    </source>
</evidence>
<feature type="coiled-coil region" evidence="4">
    <location>
        <begin position="181"/>
        <end position="215"/>
    </location>
</feature>
<dbReference type="CDD" id="cd19757">
    <property type="entry name" value="Bbox1"/>
    <property type="match status" value="1"/>
</dbReference>
<reference evidence="8" key="3">
    <citation type="submission" date="2015-06" db="UniProtKB">
        <authorList>
            <consortium name="EnsemblMetazoa"/>
        </authorList>
    </citation>
    <scope>IDENTIFICATION</scope>
</reference>
<evidence type="ECO:0000313" key="9">
    <source>
        <dbReference type="Proteomes" id="UP000015101"/>
    </source>
</evidence>
<keyword evidence="2" id="KW-0862">Zinc</keyword>
<dbReference type="EnsemblMetazoa" id="HelroT175607">
    <property type="protein sequence ID" value="HelroP175607"/>
    <property type="gene ID" value="HelroG175607"/>
</dbReference>
<dbReference type="eggNOG" id="KOG2177">
    <property type="taxonomic scope" value="Eukaryota"/>
</dbReference>
<dbReference type="Proteomes" id="UP000015101">
    <property type="component" value="Unassembled WGS sequence"/>
</dbReference>
<dbReference type="GO" id="GO:0005654">
    <property type="term" value="C:nucleoplasm"/>
    <property type="evidence" value="ECO:0000318"/>
    <property type="project" value="GO_Central"/>
</dbReference>
<dbReference type="SUPFAM" id="SSF57850">
    <property type="entry name" value="RING/U-box"/>
    <property type="match status" value="1"/>
</dbReference>
<name>T1F9F1_HELRO</name>
<keyword evidence="1 3" id="KW-0863">Zinc-finger</keyword>
<dbReference type="STRING" id="6412.T1F9F1"/>
<reference evidence="7 9" key="2">
    <citation type="journal article" date="2013" name="Nature">
        <title>Insights into bilaterian evolution from three spiralian genomes.</title>
        <authorList>
            <person name="Simakov O."/>
            <person name="Marletaz F."/>
            <person name="Cho S.J."/>
            <person name="Edsinger-Gonzales E."/>
            <person name="Havlak P."/>
            <person name="Hellsten U."/>
            <person name="Kuo D.H."/>
            <person name="Larsson T."/>
            <person name="Lv J."/>
            <person name="Arendt D."/>
            <person name="Savage R."/>
            <person name="Osoegawa K."/>
            <person name="de Jong P."/>
            <person name="Grimwood J."/>
            <person name="Chapman J.A."/>
            <person name="Shapiro H."/>
            <person name="Aerts A."/>
            <person name="Otillar R.P."/>
            <person name="Terry A.Y."/>
            <person name="Boore J.L."/>
            <person name="Grigoriev I.V."/>
            <person name="Lindberg D.R."/>
            <person name="Seaver E.C."/>
            <person name="Weisblat D.A."/>
            <person name="Putnam N.H."/>
            <person name="Rokhsar D.S."/>
        </authorList>
    </citation>
    <scope>NUCLEOTIDE SEQUENCE</scope>
</reference>
<dbReference type="PROSITE" id="PS50119">
    <property type="entry name" value="ZF_BBOX"/>
    <property type="match status" value="2"/>
</dbReference>
<dbReference type="OMA" id="SICHKEY"/>
<dbReference type="GO" id="GO:0061630">
    <property type="term" value="F:ubiquitin protein ligase activity"/>
    <property type="evidence" value="ECO:0000318"/>
    <property type="project" value="GO_Central"/>
</dbReference>
<evidence type="ECO:0000256" key="2">
    <source>
        <dbReference type="ARBA" id="ARBA00022833"/>
    </source>
</evidence>
<reference evidence="9" key="1">
    <citation type="submission" date="2012-12" db="EMBL/GenBank/DDBJ databases">
        <authorList>
            <person name="Hellsten U."/>
            <person name="Grimwood J."/>
            <person name="Chapman J.A."/>
            <person name="Shapiro H."/>
            <person name="Aerts A."/>
            <person name="Otillar R.P."/>
            <person name="Terry A.Y."/>
            <person name="Boore J.L."/>
            <person name="Simakov O."/>
            <person name="Marletaz F."/>
            <person name="Cho S.-J."/>
            <person name="Edsinger-Gonzales E."/>
            <person name="Havlak P."/>
            <person name="Kuo D.-H."/>
            <person name="Larsson T."/>
            <person name="Lv J."/>
            <person name="Arendt D."/>
            <person name="Savage R."/>
            <person name="Osoegawa K."/>
            <person name="de Jong P."/>
            <person name="Lindberg D.R."/>
            <person name="Seaver E.C."/>
            <person name="Weisblat D.A."/>
            <person name="Putnam N.H."/>
            <person name="Grigoriev I.V."/>
            <person name="Rokhsar D.S."/>
        </authorList>
    </citation>
    <scope>NUCLEOTIDE SEQUENCE</scope>
</reference>
<dbReference type="KEGG" id="hro:HELRODRAFT_175607"/>